<dbReference type="EMBL" id="CP017703">
    <property type="protein sequence ID" value="ASS88962.1"/>
    <property type="molecule type" value="Genomic_DNA"/>
</dbReference>
<keyword evidence="3" id="KW-0520">NAD</keyword>
<organism evidence="6 7">
    <name type="scientific">Aeribacillus pallidus</name>
    <dbReference type="NCBI Taxonomy" id="33936"/>
    <lineage>
        <taxon>Bacteria</taxon>
        <taxon>Bacillati</taxon>
        <taxon>Bacillota</taxon>
        <taxon>Bacilli</taxon>
        <taxon>Bacillales</taxon>
        <taxon>Bacillaceae</taxon>
        <taxon>Aeribacillus</taxon>
    </lineage>
</organism>
<dbReference type="RefSeq" id="WP_094244348.1">
    <property type="nucleotide sequence ID" value="NZ_CP017703.1"/>
</dbReference>
<dbReference type="InterPro" id="IPR001670">
    <property type="entry name" value="ADH_Fe/GldA"/>
</dbReference>
<dbReference type="Gene3D" id="1.20.1090.10">
    <property type="entry name" value="Dehydroquinate synthase-like - alpha domain"/>
    <property type="match status" value="1"/>
</dbReference>
<sequence>MNFEFNIPSQVIFGKGAASKLQDVLAEFHVKRVMCIYDQGVQKAGIVEKVLSKIKKTNVDIIEFNQVLPNPPDTILEKGALLAKNEQIDALIAIGGGSSIDAAKAINILISNPGPIAKYEGVNKVERPTKPLIAIPTTAGTGSEVTGVTVITDTKRKKKMVIAGRNCGADVALVDPELTIALPPNITASTGMDALTHGIEAYVSKFHSIPTDINALKAIELIYSNLEKAFNNGKNIEARTNMLLGSMLAGFAFNSALLGLVHAIAHPLSVYCGLPHGVANACTLPYVMDFNAKDENVQKRFKNVAKAMGLPVEDLSDFKATKQAIEAVRNLSEKVQIPSLSKLGVKREQFDILADATLNEELSILANPREVTKQDILQILEVAY</sequence>
<dbReference type="PANTHER" id="PTHR11496:SF102">
    <property type="entry name" value="ALCOHOL DEHYDROGENASE 4"/>
    <property type="match status" value="1"/>
</dbReference>
<dbReference type="GO" id="GO:0004022">
    <property type="term" value="F:alcohol dehydrogenase (NAD+) activity"/>
    <property type="evidence" value="ECO:0007669"/>
    <property type="project" value="TreeGrafter"/>
</dbReference>
<dbReference type="Pfam" id="PF25137">
    <property type="entry name" value="ADH_Fe_C"/>
    <property type="match status" value="1"/>
</dbReference>
<comment type="similarity">
    <text evidence="1">Belongs to the iron-containing alcohol dehydrogenase family.</text>
</comment>
<evidence type="ECO:0000313" key="7">
    <source>
        <dbReference type="Proteomes" id="UP000214606"/>
    </source>
</evidence>
<evidence type="ECO:0000256" key="2">
    <source>
        <dbReference type="ARBA" id="ARBA00023002"/>
    </source>
</evidence>
<dbReference type="CDD" id="cd08551">
    <property type="entry name" value="Fe-ADH"/>
    <property type="match status" value="1"/>
</dbReference>
<dbReference type="Pfam" id="PF00465">
    <property type="entry name" value="Fe-ADH"/>
    <property type="match status" value="1"/>
</dbReference>
<dbReference type="Gene3D" id="3.40.50.1970">
    <property type="match status" value="1"/>
</dbReference>
<name>A0A223E130_9BACI</name>
<dbReference type="PROSITE" id="PS00913">
    <property type="entry name" value="ADH_IRON_1"/>
    <property type="match status" value="1"/>
</dbReference>
<dbReference type="InterPro" id="IPR056798">
    <property type="entry name" value="ADH_Fe_C"/>
</dbReference>
<dbReference type="AlphaFoldDB" id="A0A223E130"/>
<evidence type="ECO:0000259" key="5">
    <source>
        <dbReference type="Pfam" id="PF25137"/>
    </source>
</evidence>
<evidence type="ECO:0000256" key="3">
    <source>
        <dbReference type="ARBA" id="ARBA00023027"/>
    </source>
</evidence>
<feature type="domain" description="Fe-containing alcohol dehydrogenase-like C-terminal" evidence="5">
    <location>
        <begin position="187"/>
        <end position="384"/>
    </location>
</feature>
<evidence type="ECO:0000313" key="6">
    <source>
        <dbReference type="EMBL" id="ASS88962.1"/>
    </source>
</evidence>
<feature type="domain" description="Alcohol dehydrogenase iron-type/glycerol dehydrogenase GldA" evidence="4">
    <location>
        <begin position="8"/>
        <end position="176"/>
    </location>
</feature>
<dbReference type="PANTHER" id="PTHR11496">
    <property type="entry name" value="ALCOHOL DEHYDROGENASE"/>
    <property type="match status" value="1"/>
</dbReference>
<dbReference type="KEGG" id="apak:AP3564_00630"/>
<accession>A0A223E130</accession>
<gene>
    <name evidence="6" type="ORF">AP3564_00630</name>
</gene>
<evidence type="ECO:0000259" key="4">
    <source>
        <dbReference type="Pfam" id="PF00465"/>
    </source>
</evidence>
<dbReference type="FunFam" id="1.20.1090.10:FF:000001">
    <property type="entry name" value="Aldehyde-alcohol dehydrogenase"/>
    <property type="match status" value="1"/>
</dbReference>
<dbReference type="InterPro" id="IPR039697">
    <property type="entry name" value="Alcohol_dehydrogenase_Fe"/>
</dbReference>
<keyword evidence="2" id="KW-0560">Oxidoreductase</keyword>
<proteinExistence type="inferred from homology"/>
<dbReference type="Proteomes" id="UP000214606">
    <property type="component" value="Chromosome"/>
</dbReference>
<evidence type="ECO:0000256" key="1">
    <source>
        <dbReference type="ARBA" id="ARBA00007358"/>
    </source>
</evidence>
<dbReference type="InterPro" id="IPR018211">
    <property type="entry name" value="ADH_Fe_CS"/>
</dbReference>
<dbReference type="FunFam" id="3.40.50.1970:FF:000003">
    <property type="entry name" value="Alcohol dehydrogenase, iron-containing"/>
    <property type="match status" value="1"/>
</dbReference>
<reference evidence="6 7" key="1">
    <citation type="submission" date="2016-10" db="EMBL/GenBank/DDBJ databases">
        <title>The whole genome sequencing and assembly of Aeribacillus pallidus KCTC3564 strain.</title>
        <authorList>
            <person name="Lee Y.-J."/>
            <person name="Park M.-K."/>
            <person name="Yi H."/>
            <person name="Bahn Y.-S."/>
            <person name="Kim J.F."/>
            <person name="Lee D.-W."/>
        </authorList>
    </citation>
    <scope>NUCLEOTIDE SEQUENCE [LARGE SCALE GENOMIC DNA]</scope>
    <source>
        <strain evidence="6 7">KCTC3564</strain>
    </source>
</reference>
<dbReference type="SUPFAM" id="SSF56796">
    <property type="entry name" value="Dehydroquinate synthase-like"/>
    <property type="match status" value="1"/>
</dbReference>
<protein>
    <submittedName>
        <fullName evidence="6">Alcohol dehydrogenase</fullName>
    </submittedName>
</protein>
<dbReference type="GO" id="GO:0046872">
    <property type="term" value="F:metal ion binding"/>
    <property type="evidence" value="ECO:0007669"/>
    <property type="project" value="InterPro"/>
</dbReference>